<reference evidence="1" key="1">
    <citation type="submission" date="2022-07" db="EMBL/GenBank/DDBJ databases">
        <title>Sphingomonas sp. nov., a novel bacterium isolated from the north slope of the Mount Everest.</title>
        <authorList>
            <person name="Cui X."/>
            <person name="Liu Y."/>
        </authorList>
    </citation>
    <scope>NUCLEOTIDE SEQUENCE</scope>
    <source>
        <strain evidence="1">S5-59</strain>
    </source>
</reference>
<keyword evidence="2" id="KW-1185">Reference proteome</keyword>
<evidence type="ECO:0008006" key="3">
    <source>
        <dbReference type="Google" id="ProtNLM"/>
    </source>
</evidence>
<name>A0ABY5L9A0_9SPHN</name>
<gene>
    <name evidence="1" type="ORF">NMP03_08675</name>
</gene>
<organism evidence="1 2">
    <name type="scientific">Sphingomonas qomolangmaensis</name>
    <dbReference type="NCBI Taxonomy" id="2918765"/>
    <lineage>
        <taxon>Bacteria</taxon>
        <taxon>Pseudomonadati</taxon>
        <taxon>Pseudomonadota</taxon>
        <taxon>Alphaproteobacteria</taxon>
        <taxon>Sphingomonadales</taxon>
        <taxon>Sphingomonadaceae</taxon>
        <taxon>Sphingomonas</taxon>
    </lineage>
</organism>
<sequence>MRAPACIEGISMPMNDNDPAIEAMLPAARSAHGQAALLLAESLIHGLCEKAMLSSGDAVAIIERAADVQFDHAEAADDAGAPMWRSHALLSAIAASLKSDVQHQSTPPRPGS</sequence>
<accession>A0ABY5L9A0</accession>
<proteinExistence type="predicted"/>
<protein>
    <recommendedName>
        <fullName evidence="3">ANTAR domain-containing protein</fullName>
    </recommendedName>
</protein>
<dbReference type="Proteomes" id="UP001058533">
    <property type="component" value="Chromosome"/>
</dbReference>
<evidence type="ECO:0000313" key="1">
    <source>
        <dbReference type="EMBL" id="UUL81301.1"/>
    </source>
</evidence>
<evidence type="ECO:0000313" key="2">
    <source>
        <dbReference type="Proteomes" id="UP001058533"/>
    </source>
</evidence>
<dbReference type="RefSeq" id="WP_256504964.1">
    <property type="nucleotide sequence ID" value="NZ_CP101740.1"/>
</dbReference>
<dbReference type="EMBL" id="CP101740">
    <property type="protein sequence ID" value="UUL81301.1"/>
    <property type="molecule type" value="Genomic_DNA"/>
</dbReference>